<dbReference type="EMBL" id="JAHKSW010000005">
    <property type="protein sequence ID" value="KAG7332187.1"/>
    <property type="molecule type" value="Genomic_DNA"/>
</dbReference>
<keyword evidence="2" id="KW-1185">Reference proteome</keyword>
<sequence length="126" mass="14120">MVYRLTQESNRSWISIRINYKLAERIRKTSTCWMTTSTPPRCPPLSCEDSFAFTCPVLTQLLPHTGTPTVDKELSDDINFLYLERGTSLWDLPVPASGRLLLVSHKGADLLQLVLALAICLGAEIQ</sequence>
<gene>
    <name evidence="1" type="ORF">KOW79_004021</name>
</gene>
<evidence type="ECO:0000313" key="2">
    <source>
        <dbReference type="Proteomes" id="UP000824219"/>
    </source>
</evidence>
<protein>
    <submittedName>
        <fullName evidence="1">Uncharacterized protein</fullName>
    </submittedName>
</protein>
<proteinExistence type="predicted"/>
<accession>A0A9D3P0T0</accession>
<name>A0A9D3P0T0_9TELE</name>
<dbReference type="Proteomes" id="UP000824219">
    <property type="component" value="Linkage Group LG05"/>
</dbReference>
<dbReference type="AlphaFoldDB" id="A0A9D3P0T0"/>
<evidence type="ECO:0000313" key="1">
    <source>
        <dbReference type="EMBL" id="KAG7332187.1"/>
    </source>
</evidence>
<reference evidence="1 2" key="1">
    <citation type="submission" date="2021-06" db="EMBL/GenBank/DDBJ databases">
        <title>Chromosome-level genome assembly of the red-tail catfish (Hemibagrus wyckioides).</title>
        <authorList>
            <person name="Shao F."/>
        </authorList>
    </citation>
    <scope>NUCLEOTIDE SEQUENCE [LARGE SCALE GENOMIC DNA]</scope>
    <source>
        <strain evidence="1">EC202008001</strain>
        <tissue evidence="1">Blood</tissue>
    </source>
</reference>
<comment type="caution">
    <text evidence="1">The sequence shown here is derived from an EMBL/GenBank/DDBJ whole genome shotgun (WGS) entry which is preliminary data.</text>
</comment>
<organism evidence="1 2">
    <name type="scientific">Hemibagrus wyckioides</name>
    <dbReference type="NCBI Taxonomy" id="337641"/>
    <lineage>
        <taxon>Eukaryota</taxon>
        <taxon>Metazoa</taxon>
        <taxon>Chordata</taxon>
        <taxon>Craniata</taxon>
        <taxon>Vertebrata</taxon>
        <taxon>Euteleostomi</taxon>
        <taxon>Actinopterygii</taxon>
        <taxon>Neopterygii</taxon>
        <taxon>Teleostei</taxon>
        <taxon>Ostariophysi</taxon>
        <taxon>Siluriformes</taxon>
        <taxon>Bagridae</taxon>
        <taxon>Hemibagrus</taxon>
    </lineage>
</organism>